<dbReference type="AlphaFoldDB" id="A0A444YB44"/>
<keyword evidence="2" id="KW-1185">Reference proteome</keyword>
<dbReference type="EMBL" id="SDMP01000017">
    <property type="protein sequence ID" value="RYQ99168.1"/>
    <property type="molecule type" value="Genomic_DNA"/>
</dbReference>
<dbReference type="Proteomes" id="UP000289738">
    <property type="component" value="Chromosome B07"/>
</dbReference>
<reference evidence="1 2" key="1">
    <citation type="submission" date="2019-01" db="EMBL/GenBank/DDBJ databases">
        <title>Sequencing of cultivated peanut Arachis hypogaea provides insights into genome evolution and oil improvement.</title>
        <authorList>
            <person name="Chen X."/>
        </authorList>
    </citation>
    <scope>NUCLEOTIDE SEQUENCE [LARGE SCALE GENOMIC DNA]</scope>
    <source>
        <strain evidence="2">cv. Fuhuasheng</strain>
        <tissue evidence="1">Leaves</tissue>
    </source>
</reference>
<sequence length="71" mass="8083">MKILAAAIKINLNFHLSVTNFKHAIGITPHRDVVKLLKLPHPAFYSHAERCGRVNSQDKKESTMKNECIRT</sequence>
<evidence type="ECO:0000313" key="2">
    <source>
        <dbReference type="Proteomes" id="UP000289738"/>
    </source>
</evidence>
<protein>
    <submittedName>
        <fullName evidence="1">Uncharacterized protein</fullName>
    </submittedName>
</protein>
<accession>A0A444YB44</accession>
<organism evidence="1 2">
    <name type="scientific">Arachis hypogaea</name>
    <name type="common">Peanut</name>
    <dbReference type="NCBI Taxonomy" id="3818"/>
    <lineage>
        <taxon>Eukaryota</taxon>
        <taxon>Viridiplantae</taxon>
        <taxon>Streptophyta</taxon>
        <taxon>Embryophyta</taxon>
        <taxon>Tracheophyta</taxon>
        <taxon>Spermatophyta</taxon>
        <taxon>Magnoliopsida</taxon>
        <taxon>eudicotyledons</taxon>
        <taxon>Gunneridae</taxon>
        <taxon>Pentapetalae</taxon>
        <taxon>rosids</taxon>
        <taxon>fabids</taxon>
        <taxon>Fabales</taxon>
        <taxon>Fabaceae</taxon>
        <taxon>Papilionoideae</taxon>
        <taxon>50 kb inversion clade</taxon>
        <taxon>dalbergioids sensu lato</taxon>
        <taxon>Dalbergieae</taxon>
        <taxon>Pterocarpus clade</taxon>
        <taxon>Arachis</taxon>
    </lineage>
</organism>
<comment type="caution">
    <text evidence="1">The sequence shown here is derived from an EMBL/GenBank/DDBJ whole genome shotgun (WGS) entry which is preliminary data.</text>
</comment>
<evidence type="ECO:0000313" key="1">
    <source>
        <dbReference type="EMBL" id="RYQ99168.1"/>
    </source>
</evidence>
<gene>
    <name evidence="1" type="ORF">Ahy_B07g087058</name>
</gene>
<name>A0A444YB44_ARAHY</name>
<proteinExistence type="predicted"/>